<comment type="caution">
    <text evidence="1">The sequence shown here is derived from an EMBL/GenBank/DDBJ whole genome shotgun (WGS) entry which is preliminary data.</text>
</comment>
<keyword evidence="2" id="KW-1185">Reference proteome</keyword>
<organism evidence="1 2">
    <name type="scientific">Coccomyxa subellipsoidea</name>
    <dbReference type="NCBI Taxonomy" id="248742"/>
    <lineage>
        <taxon>Eukaryota</taxon>
        <taxon>Viridiplantae</taxon>
        <taxon>Chlorophyta</taxon>
        <taxon>core chlorophytes</taxon>
        <taxon>Trebouxiophyceae</taxon>
        <taxon>Trebouxiophyceae incertae sedis</taxon>
        <taxon>Coccomyxaceae</taxon>
        <taxon>Coccomyxa</taxon>
    </lineage>
</organism>
<proteinExistence type="predicted"/>
<protein>
    <submittedName>
        <fullName evidence="1">Uncharacterized protein</fullName>
    </submittedName>
</protein>
<reference evidence="1 2" key="1">
    <citation type="journal article" date="2024" name="Nat. Commun.">
        <title>Phylogenomics reveals the evolutionary origins of lichenization in chlorophyte algae.</title>
        <authorList>
            <person name="Puginier C."/>
            <person name="Libourel C."/>
            <person name="Otte J."/>
            <person name="Skaloud P."/>
            <person name="Haon M."/>
            <person name="Grisel S."/>
            <person name="Petersen M."/>
            <person name="Berrin J.G."/>
            <person name="Delaux P.M."/>
            <person name="Dal Grande F."/>
            <person name="Keller J."/>
        </authorList>
    </citation>
    <scope>NUCLEOTIDE SEQUENCE [LARGE SCALE GENOMIC DNA]</scope>
    <source>
        <strain evidence="1 2">SAG 216-7</strain>
    </source>
</reference>
<dbReference type="EMBL" id="JALJOT010000008">
    <property type="protein sequence ID" value="KAK9908069.1"/>
    <property type="molecule type" value="Genomic_DNA"/>
</dbReference>
<accession>A0ABR2YM81</accession>
<dbReference type="Proteomes" id="UP001491310">
    <property type="component" value="Unassembled WGS sequence"/>
</dbReference>
<evidence type="ECO:0000313" key="2">
    <source>
        <dbReference type="Proteomes" id="UP001491310"/>
    </source>
</evidence>
<gene>
    <name evidence="1" type="ORF">WJX75_002404</name>
</gene>
<sequence length="169" mass="18430">MRSLYIHRHNQAMQTVPKAFAKGKHGSYLIIADVGRAEELAKLRVIGTRTTSELLPDSLFPAHLSPEQAQAARNKPRSDILVIKCSAREAQAVQKSGALRHRKGRQGGLLMAAMAATPTPDKLKEKTDQHTQLMELLNKGGYKAEFCPIILGVGDAVYTSNLASLNFLG</sequence>
<name>A0ABR2YM81_9CHLO</name>
<evidence type="ECO:0000313" key="1">
    <source>
        <dbReference type="EMBL" id="KAK9908069.1"/>
    </source>
</evidence>